<feature type="transmembrane region" description="Helical" evidence="8">
    <location>
        <begin position="224"/>
        <end position="242"/>
    </location>
</feature>
<keyword evidence="7 8" id="KW-0472">Membrane</keyword>
<gene>
    <name evidence="9" type="ORF">E4O86_14705</name>
</gene>
<protein>
    <recommendedName>
        <fullName evidence="8">Probable membrane transporter protein</fullName>
    </recommendedName>
</protein>
<organism evidence="9 10">
    <name type="scientific">Propylenella binzhouense</name>
    <dbReference type="NCBI Taxonomy" id="2555902"/>
    <lineage>
        <taxon>Bacteria</taxon>
        <taxon>Pseudomonadati</taxon>
        <taxon>Pseudomonadota</taxon>
        <taxon>Alphaproteobacteria</taxon>
        <taxon>Hyphomicrobiales</taxon>
        <taxon>Propylenellaceae</taxon>
        <taxon>Propylenella</taxon>
    </lineage>
</organism>
<evidence type="ECO:0000256" key="1">
    <source>
        <dbReference type="ARBA" id="ARBA00004651"/>
    </source>
</evidence>
<comment type="caution">
    <text evidence="9">The sequence shown here is derived from an EMBL/GenBank/DDBJ whole genome shotgun (WGS) entry which is preliminary data.</text>
</comment>
<dbReference type="EMBL" id="SPKJ01000055">
    <property type="protein sequence ID" value="MYZ48963.1"/>
    <property type="molecule type" value="Genomic_DNA"/>
</dbReference>
<feature type="transmembrane region" description="Helical" evidence="8">
    <location>
        <begin position="70"/>
        <end position="92"/>
    </location>
</feature>
<comment type="subcellular location">
    <subcellularLocation>
        <location evidence="1 8">Cell membrane</location>
        <topology evidence="1 8">Multi-pass membrane protein</topology>
    </subcellularLocation>
</comment>
<dbReference type="RefSeq" id="WP_161141310.1">
    <property type="nucleotide sequence ID" value="NZ_SPKJ01000055.1"/>
</dbReference>
<evidence type="ECO:0000313" key="10">
    <source>
        <dbReference type="Proteomes" id="UP000773614"/>
    </source>
</evidence>
<dbReference type="InterPro" id="IPR002781">
    <property type="entry name" value="TM_pro_TauE-like"/>
</dbReference>
<evidence type="ECO:0000256" key="5">
    <source>
        <dbReference type="ARBA" id="ARBA00022692"/>
    </source>
</evidence>
<evidence type="ECO:0000313" key="9">
    <source>
        <dbReference type="EMBL" id="MYZ48963.1"/>
    </source>
</evidence>
<proteinExistence type="inferred from homology"/>
<keyword evidence="5 8" id="KW-0812">Transmembrane</keyword>
<keyword evidence="3" id="KW-0813">Transport</keyword>
<dbReference type="Proteomes" id="UP000773614">
    <property type="component" value="Unassembled WGS sequence"/>
</dbReference>
<evidence type="ECO:0000256" key="3">
    <source>
        <dbReference type="ARBA" id="ARBA00022448"/>
    </source>
</evidence>
<dbReference type="OrthoDB" id="5195497at2"/>
<keyword evidence="10" id="KW-1185">Reference proteome</keyword>
<reference evidence="9" key="1">
    <citation type="submission" date="2019-03" db="EMBL/GenBank/DDBJ databases">
        <title>Afifella sp. nov., isolated from activated sludge.</title>
        <authorList>
            <person name="Li Q."/>
            <person name="Liu Y."/>
        </authorList>
    </citation>
    <scope>NUCLEOTIDE SEQUENCE</scope>
    <source>
        <strain evidence="9">L72</strain>
    </source>
</reference>
<dbReference type="PANTHER" id="PTHR30269:SF37">
    <property type="entry name" value="MEMBRANE TRANSPORTER PROTEIN"/>
    <property type="match status" value="1"/>
</dbReference>
<evidence type="ECO:0000256" key="6">
    <source>
        <dbReference type="ARBA" id="ARBA00022989"/>
    </source>
</evidence>
<comment type="similarity">
    <text evidence="2 8">Belongs to the 4-toluene sulfonate uptake permease (TSUP) (TC 2.A.102) family.</text>
</comment>
<feature type="transmembrane region" description="Helical" evidence="8">
    <location>
        <begin position="196"/>
        <end position="217"/>
    </location>
</feature>
<dbReference type="InterPro" id="IPR052017">
    <property type="entry name" value="TSUP"/>
</dbReference>
<sequence length="246" mass="25931">MSITYFALALGCLALGGILKGATGAGAPIVVVPALAMLFDAQFAVAIMILPNLLTNVWQAWIYRRHHLPWRFLVLFTGAGGVGVVAGSYMLASLPQDLLSVVVALAVFLYVGIRFLRPDWVVDYASALRLSLPVGLVAGLLQGASGISAPASLSFLNAMRLERETFISTVAVLFLTVTAIQLPALGALGVMTPDRILGSAAALVPIVAFMPVGAKLAERFSRRVFDNVILGLLAFVALKLVADSLL</sequence>
<feature type="transmembrane region" description="Helical" evidence="8">
    <location>
        <begin position="34"/>
        <end position="58"/>
    </location>
</feature>
<feature type="transmembrane region" description="Helical" evidence="8">
    <location>
        <begin position="166"/>
        <end position="190"/>
    </location>
</feature>
<keyword evidence="6 8" id="KW-1133">Transmembrane helix</keyword>
<keyword evidence="4 8" id="KW-1003">Cell membrane</keyword>
<dbReference type="AlphaFoldDB" id="A0A964WUF1"/>
<evidence type="ECO:0000256" key="8">
    <source>
        <dbReference type="RuleBase" id="RU363041"/>
    </source>
</evidence>
<feature type="transmembrane region" description="Helical" evidence="8">
    <location>
        <begin position="98"/>
        <end position="116"/>
    </location>
</feature>
<dbReference type="Pfam" id="PF01925">
    <property type="entry name" value="TauE"/>
    <property type="match status" value="1"/>
</dbReference>
<name>A0A964WUF1_9HYPH</name>
<evidence type="ECO:0000256" key="2">
    <source>
        <dbReference type="ARBA" id="ARBA00009142"/>
    </source>
</evidence>
<evidence type="ECO:0000256" key="4">
    <source>
        <dbReference type="ARBA" id="ARBA00022475"/>
    </source>
</evidence>
<dbReference type="PANTHER" id="PTHR30269">
    <property type="entry name" value="TRANSMEMBRANE PROTEIN YFCA"/>
    <property type="match status" value="1"/>
</dbReference>
<dbReference type="GO" id="GO:0005886">
    <property type="term" value="C:plasma membrane"/>
    <property type="evidence" value="ECO:0007669"/>
    <property type="project" value="UniProtKB-SubCell"/>
</dbReference>
<evidence type="ECO:0000256" key="7">
    <source>
        <dbReference type="ARBA" id="ARBA00023136"/>
    </source>
</evidence>
<accession>A0A964WUF1</accession>